<dbReference type="NCBIfam" id="TIGR02050">
    <property type="entry name" value="gshA_cyan_rel"/>
    <property type="match status" value="1"/>
</dbReference>
<dbReference type="AlphaFoldDB" id="A0A1T4WUU1"/>
<evidence type="ECO:0000313" key="6">
    <source>
        <dbReference type="EMBL" id="SKA81074.1"/>
    </source>
</evidence>
<name>A0A1T4WUU1_9MICO</name>
<organism evidence="6 7">
    <name type="scientific">Agreia bicolorata</name>
    <dbReference type="NCBI Taxonomy" id="110935"/>
    <lineage>
        <taxon>Bacteria</taxon>
        <taxon>Bacillati</taxon>
        <taxon>Actinomycetota</taxon>
        <taxon>Actinomycetes</taxon>
        <taxon>Micrococcales</taxon>
        <taxon>Microbacteriaceae</taxon>
        <taxon>Agreia</taxon>
    </lineage>
</organism>
<dbReference type="Pfam" id="PF04107">
    <property type="entry name" value="GCS2"/>
    <property type="match status" value="1"/>
</dbReference>
<comment type="similarity">
    <text evidence="5">Belongs to the glutamate--cysteine ligase type 2 family. YbdK subfamily.</text>
</comment>
<dbReference type="InterPro" id="IPR011793">
    <property type="entry name" value="YbdK"/>
</dbReference>
<evidence type="ECO:0000256" key="3">
    <source>
        <dbReference type="ARBA" id="ARBA00022840"/>
    </source>
</evidence>
<evidence type="ECO:0000256" key="2">
    <source>
        <dbReference type="ARBA" id="ARBA00022741"/>
    </source>
</evidence>
<evidence type="ECO:0000256" key="1">
    <source>
        <dbReference type="ARBA" id="ARBA00022598"/>
    </source>
</evidence>
<protein>
    <recommendedName>
        <fullName evidence="5">Putative glutamate--cysteine ligase 2</fullName>
        <ecNumber evidence="5">6.3.2.2</ecNumber>
    </recommendedName>
    <alternativeName>
        <fullName evidence="5">Gamma-glutamylcysteine synthetase 2</fullName>
        <shortName evidence="5">GCS 2</shortName>
        <shortName evidence="5">Gamma-GCS 2</shortName>
    </alternativeName>
</protein>
<dbReference type="GO" id="GO:0005524">
    <property type="term" value="F:ATP binding"/>
    <property type="evidence" value="ECO:0007669"/>
    <property type="project" value="UniProtKB-KW"/>
</dbReference>
<dbReference type="InterPro" id="IPR014746">
    <property type="entry name" value="Gln_synth/guanido_kin_cat_dom"/>
</dbReference>
<comment type="catalytic activity">
    <reaction evidence="4 5">
        <text>L-cysteine + L-glutamate + ATP = gamma-L-glutamyl-L-cysteine + ADP + phosphate + H(+)</text>
        <dbReference type="Rhea" id="RHEA:13285"/>
        <dbReference type="ChEBI" id="CHEBI:15378"/>
        <dbReference type="ChEBI" id="CHEBI:29985"/>
        <dbReference type="ChEBI" id="CHEBI:30616"/>
        <dbReference type="ChEBI" id="CHEBI:35235"/>
        <dbReference type="ChEBI" id="CHEBI:43474"/>
        <dbReference type="ChEBI" id="CHEBI:58173"/>
        <dbReference type="ChEBI" id="CHEBI:456216"/>
        <dbReference type="EC" id="6.3.2.2"/>
    </reaction>
</comment>
<dbReference type="EMBL" id="FUYG01000001">
    <property type="protein sequence ID" value="SKA81074.1"/>
    <property type="molecule type" value="Genomic_DNA"/>
</dbReference>
<dbReference type="NCBIfam" id="NF010041">
    <property type="entry name" value="PRK13517.1-1"/>
    <property type="match status" value="1"/>
</dbReference>
<dbReference type="EC" id="6.3.2.2" evidence="5"/>
<keyword evidence="2 5" id="KW-0547">Nucleotide-binding</keyword>
<dbReference type="RefSeq" id="WP_078713283.1">
    <property type="nucleotide sequence ID" value="NZ_FUYG01000001.1"/>
</dbReference>
<gene>
    <name evidence="6" type="ORF">SAMN06295879_0277</name>
</gene>
<evidence type="ECO:0000313" key="7">
    <source>
        <dbReference type="Proteomes" id="UP000189735"/>
    </source>
</evidence>
<dbReference type="InterPro" id="IPR050141">
    <property type="entry name" value="GCL_type2/YbdK_subfam"/>
</dbReference>
<dbReference type="Gene3D" id="3.30.590.20">
    <property type="match status" value="1"/>
</dbReference>
<evidence type="ECO:0000256" key="5">
    <source>
        <dbReference type="HAMAP-Rule" id="MF_01609"/>
    </source>
</evidence>
<dbReference type="GO" id="GO:0042398">
    <property type="term" value="P:modified amino acid biosynthetic process"/>
    <property type="evidence" value="ECO:0007669"/>
    <property type="project" value="InterPro"/>
</dbReference>
<dbReference type="SUPFAM" id="SSF55931">
    <property type="entry name" value="Glutamine synthetase/guanido kinase"/>
    <property type="match status" value="1"/>
</dbReference>
<evidence type="ECO:0000256" key="4">
    <source>
        <dbReference type="ARBA" id="ARBA00048819"/>
    </source>
</evidence>
<dbReference type="HAMAP" id="MF_01609">
    <property type="entry name" value="Glu_cys_ligase_2"/>
    <property type="match status" value="1"/>
</dbReference>
<sequence>MSAELTLGAEEELHLIDLDSWRLSASAPRLLETLPSESYAAELQRTTVETNSRVVQTLGELRNELVRLRQGVMDAAGALGVGIAAVGTAPRSEISDFELTSSQRFGAMQEKYRLLVDEQLICGFQVHVGVSDRDLAIQLAQRVAEHLPVLLALSASSPFWNGHDTGYASVRSLVWQRWPSAGATGPLESAAEYDELIADLISTGVIADDGMAYFDIRPSAHAPTLELRVCDALPLVDDAVLIAGLFRAAVRTAEIDIENGVTLRPRRAPVQRAALWQAARTGLSAELLSAGARPHPIDASDAVRSLIESLRPALDEFGDYAEVQALAEEALARGNSSDRQRAAFARTQELDDVVRLVVAETQSVGARP</sequence>
<dbReference type="PANTHER" id="PTHR36510">
    <property type="entry name" value="GLUTAMATE--CYSTEINE LIGASE 2-RELATED"/>
    <property type="match status" value="1"/>
</dbReference>
<keyword evidence="3 5" id="KW-0067">ATP-binding</keyword>
<dbReference type="InterPro" id="IPR006336">
    <property type="entry name" value="GCS2"/>
</dbReference>
<reference evidence="7" key="1">
    <citation type="submission" date="2017-02" db="EMBL/GenBank/DDBJ databases">
        <authorList>
            <person name="Varghese N."/>
            <person name="Submissions S."/>
        </authorList>
    </citation>
    <scope>NUCLEOTIDE SEQUENCE [LARGE SCALE GENOMIC DNA]</scope>
    <source>
        <strain evidence="7">VKM Ac-2052</strain>
    </source>
</reference>
<dbReference type="GO" id="GO:0004357">
    <property type="term" value="F:glutamate-cysteine ligase activity"/>
    <property type="evidence" value="ECO:0007669"/>
    <property type="project" value="UniProtKB-EC"/>
</dbReference>
<keyword evidence="1 5" id="KW-0436">Ligase</keyword>
<dbReference type="PANTHER" id="PTHR36510:SF1">
    <property type="entry name" value="GLUTAMATE--CYSTEINE LIGASE 2-RELATED"/>
    <property type="match status" value="1"/>
</dbReference>
<proteinExistence type="inferred from homology"/>
<dbReference type="Proteomes" id="UP000189735">
    <property type="component" value="Unassembled WGS sequence"/>
</dbReference>
<comment type="function">
    <text evidence="5">ATP-dependent carboxylate-amine ligase which exhibits weak glutamate--cysteine ligase activity.</text>
</comment>
<accession>A0A1T4WUU1</accession>